<dbReference type="SUPFAM" id="SSF109854">
    <property type="entry name" value="DinB/YfiT-like putative metalloenzymes"/>
    <property type="match status" value="1"/>
</dbReference>
<comment type="caution">
    <text evidence="2">The sequence shown here is derived from an EMBL/GenBank/DDBJ whole genome shotgun (WGS) entry which is preliminary data.</text>
</comment>
<dbReference type="Proteomes" id="UP001500839">
    <property type="component" value="Unassembled WGS sequence"/>
</dbReference>
<evidence type="ECO:0000313" key="3">
    <source>
        <dbReference type="Proteomes" id="UP001500839"/>
    </source>
</evidence>
<feature type="domain" description="Mycothiol-dependent maleylpyruvate isomerase metal-binding" evidence="1">
    <location>
        <begin position="26"/>
        <end position="129"/>
    </location>
</feature>
<name>A0ABP9C410_9ACTN</name>
<keyword evidence="3" id="KW-1185">Reference proteome</keyword>
<dbReference type="Gene3D" id="1.20.120.450">
    <property type="entry name" value="dinb family like domain"/>
    <property type="match status" value="1"/>
</dbReference>
<dbReference type="InterPro" id="IPR034660">
    <property type="entry name" value="DinB/YfiT-like"/>
</dbReference>
<organism evidence="2 3">
    <name type="scientific">Tomitella cavernea</name>
    <dbReference type="NCBI Taxonomy" id="1387982"/>
    <lineage>
        <taxon>Bacteria</taxon>
        <taxon>Bacillati</taxon>
        <taxon>Actinomycetota</taxon>
        <taxon>Actinomycetes</taxon>
        <taxon>Mycobacteriales</taxon>
        <taxon>Tomitella</taxon>
    </lineage>
</organism>
<proteinExistence type="predicted"/>
<sequence>MSDPVELLERAVSYTRGALQSAGVCLSAPTPCSQWTLGRLLEHMSDALDAFIEASAGVVEVHPGPGRRDIPARSVGAHVEALQCKACDLLSAWSAAGTGCVRLAGTRIDPRLLLQAAALEIAVHGHDVAGTGPRGPALPGPLARDLLPVARMLVTPGDRGVRFGPPVPPATPAPSAVLLGFLGRTE</sequence>
<dbReference type="RefSeq" id="WP_200173165.1">
    <property type="nucleotide sequence ID" value="NZ_BAABKQ010000001.1"/>
</dbReference>
<gene>
    <name evidence="2" type="ORF">GCM10023353_02170</name>
</gene>
<reference evidence="3" key="1">
    <citation type="journal article" date="2019" name="Int. J. Syst. Evol. Microbiol.">
        <title>The Global Catalogue of Microorganisms (GCM) 10K type strain sequencing project: providing services to taxonomists for standard genome sequencing and annotation.</title>
        <authorList>
            <consortium name="The Broad Institute Genomics Platform"/>
            <consortium name="The Broad Institute Genome Sequencing Center for Infectious Disease"/>
            <person name="Wu L."/>
            <person name="Ma J."/>
        </authorList>
    </citation>
    <scope>NUCLEOTIDE SEQUENCE [LARGE SCALE GENOMIC DNA]</scope>
    <source>
        <strain evidence="3">JCM 18542</strain>
    </source>
</reference>
<dbReference type="InterPro" id="IPR024344">
    <property type="entry name" value="MDMPI_metal-binding"/>
</dbReference>
<dbReference type="Pfam" id="PF11716">
    <property type="entry name" value="MDMPI_N"/>
    <property type="match status" value="1"/>
</dbReference>
<evidence type="ECO:0000259" key="1">
    <source>
        <dbReference type="Pfam" id="PF11716"/>
    </source>
</evidence>
<accession>A0ABP9C410</accession>
<dbReference type="EMBL" id="BAABKQ010000001">
    <property type="protein sequence ID" value="GAA4803494.1"/>
    <property type="molecule type" value="Genomic_DNA"/>
</dbReference>
<protein>
    <recommendedName>
        <fullName evidence="1">Mycothiol-dependent maleylpyruvate isomerase metal-binding domain-containing protein</fullName>
    </recommendedName>
</protein>
<evidence type="ECO:0000313" key="2">
    <source>
        <dbReference type="EMBL" id="GAA4803494.1"/>
    </source>
</evidence>